<dbReference type="InterPro" id="IPR023803">
    <property type="entry name" value="Ribosomal_bS16_dom_sf"/>
</dbReference>
<dbReference type="InterPro" id="IPR000307">
    <property type="entry name" value="Ribosomal_bS16"/>
</dbReference>
<dbReference type="Gene3D" id="3.30.1320.10">
    <property type="match status" value="1"/>
</dbReference>
<keyword evidence="2 3" id="KW-0687">Ribonucleoprotein</keyword>
<organism evidence="4 5">
    <name type="scientific">Candidatus Yonathbacteria bacterium RIFOXYD1_FULL_52_36</name>
    <dbReference type="NCBI Taxonomy" id="1802730"/>
    <lineage>
        <taxon>Bacteria</taxon>
        <taxon>Candidatus Yonathiibacteriota</taxon>
    </lineage>
</organism>
<dbReference type="AlphaFoldDB" id="A0A1G2SIP2"/>
<name>A0A1G2SIP2_9BACT</name>
<dbReference type="GO" id="GO:0015935">
    <property type="term" value="C:small ribosomal subunit"/>
    <property type="evidence" value="ECO:0007669"/>
    <property type="project" value="TreeGrafter"/>
</dbReference>
<evidence type="ECO:0000313" key="5">
    <source>
        <dbReference type="Proteomes" id="UP000178168"/>
    </source>
</evidence>
<dbReference type="EMBL" id="MHUZ01000033">
    <property type="protein sequence ID" value="OHA84967.1"/>
    <property type="molecule type" value="Genomic_DNA"/>
</dbReference>
<dbReference type="SUPFAM" id="SSF54565">
    <property type="entry name" value="Ribosomal protein S16"/>
    <property type="match status" value="1"/>
</dbReference>
<dbReference type="PANTHER" id="PTHR12919:SF20">
    <property type="entry name" value="SMALL RIBOSOMAL SUBUNIT PROTEIN BS16M"/>
    <property type="match status" value="1"/>
</dbReference>
<gene>
    <name evidence="3" type="primary">rpsP</name>
    <name evidence="4" type="ORF">A2591_03690</name>
</gene>
<evidence type="ECO:0000256" key="1">
    <source>
        <dbReference type="ARBA" id="ARBA00022980"/>
    </source>
</evidence>
<dbReference type="NCBIfam" id="TIGR00002">
    <property type="entry name" value="S16"/>
    <property type="match status" value="1"/>
</dbReference>
<evidence type="ECO:0000256" key="3">
    <source>
        <dbReference type="HAMAP-Rule" id="MF_00385"/>
    </source>
</evidence>
<dbReference type="GO" id="GO:0003735">
    <property type="term" value="F:structural constituent of ribosome"/>
    <property type="evidence" value="ECO:0007669"/>
    <property type="project" value="InterPro"/>
</dbReference>
<evidence type="ECO:0000313" key="4">
    <source>
        <dbReference type="EMBL" id="OHA84967.1"/>
    </source>
</evidence>
<proteinExistence type="inferred from homology"/>
<dbReference type="HAMAP" id="MF_00385">
    <property type="entry name" value="Ribosomal_bS16"/>
    <property type="match status" value="1"/>
</dbReference>
<dbReference type="Proteomes" id="UP000178168">
    <property type="component" value="Unassembled WGS sequence"/>
</dbReference>
<dbReference type="GO" id="GO:0006412">
    <property type="term" value="P:translation"/>
    <property type="evidence" value="ECO:0007669"/>
    <property type="project" value="UniProtKB-UniRule"/>
</dbReference>
<keyword evidence="1 3" id="KW-0689">Ribosomal protein</keyword>
<comment type="similarity">
    <text evidence="3">Belongs to the bacterial ribosomal protein bS16 family.</text>
</comment>
<protein>
    <recommendedName>
        <fullName evidence="3">Small ribosomal subunit protein bS16</fullName>
    </recommendedName>
</protein>
<dbReference type="STRING" id="1802730.A2591_03690"/>
<sequence>MLKVRLQRVGRKNDPSFRMIVTDSRRAAKKSSFVEVVGTYDARKGEPQIKGDRVKHWISFGAQPSATVHNLLVNAKIIDAKKINVLPKKTAPKKEEIVEEVAAPVVAAAAPEVVEEVVAEEAPAAEEAVVEEAPAEETPAA</sequence>
<comment type="caution">
    <text evidence="4">The sequence shown here is derived from an EMBL/GenBank/DDBJ whole genome shotgun (WGS) entry which is preliminary data.</text>
</comment>
<dbReference type="Pfam" id="PF00886">
    <property type="entry name" value="Ribosomal_S16"/>
    <property type="match status" value="1"/>
</dbReference>
<evidence type="ECO:0000256" key="2">
    <source>
        <dbReference type="ARBA" id="ARBA00023274"/>
    </source>
</evidence>
<reference evidence="4 5" key="1">
    <citation type="journal article" date="2016" name="Nat. Commun.">
        <title>Thousands of microbial genomes shed light on interconnected biogeochemical processes in an aquifer system.</title>
        <authorList>
            <person name="Anantharaman K."/>
            <person name="Brown C.T."/>
            <person name="Hug L.A."/>
            <person name="Sharon I."/>
            <person name="Castelle C.J."/>
            <person name="Probst A.J."/>
            <person name="Thomas B.C."/>
            <person name="Singh A."/>
            <person name="Wilkins M.J."/>
            <person name="Karaoz U."/>
            <person name="Brodie E.L."/>
            <person name="Williams K.H."/>
            <person name="Hubbard S.S."/>
            <person name="Banfield J.F."/>
        </authorList>
    </citation>
    <scope>NUCLEOTIDE SEQUENCE [LARGE SCALE GENOMIC DNA]</scope>
</reference>
<dbReference type="PANTHER" id="PTHR12919">
    <property type="entry name" value="30S RIBOSOMAL PROTEIN S16"/>
    <property type="match status" value="1"/>
</dbReference>
<accession>A0A1G2SIP2</accession>
<dbReference type="GO" id="GO:0005737">
    <property type="term" value="C:cytoplasm"/>
    <property type="evidence" value="ECO:0007669"/>
    <property type="project" value="UniProtKB-ARBA"/>
</dbReference>